<sequence length="170" mass="18904">MEKGGGLSCKLSETNFSRGRFQFRLIGDGNAVLNTINLPTGFAYDAYFWSNTVDDSDSSNAGNQVVFNESGYLFPGTDTEVSVERAILTEWAYDCYQAGMMHALVENDEEALDDMEKLERFVMVAVWCIQEDPNLRPTMKMVMLMLEGIIQVDVPPCPSPSTSYTGIIQA</sequence>
<name>A0A9Q0Q9N8_9ROSI</name>
<dbReference type="InterPro" id="IPR051343">
    <property type="entry name" value="G-type_lectin_kinases/EP1-like"/>
</dbReference>
<reference evidence="2" key="2">
    <citation type="journal article" date="2023" name="Int. J. Mol. Sci.">
        <title>De Novo Assembly and Annotation of 11 Diverse Shrub Willow (Salix) Genomes Reveals Novel Gene Organization in Sex-Linked Regions.</title>
        <authorList>
            <person name="Hyden B."/>
            <person name="Feng K."/>
            <person name="Yates T.B."/>
            <person name="Jawdy S."/>
            <person name="Cereghino C."/>
            <person name="Smart L.B."/>
            <person name="Muchero W."/>
        </authorList>
    </citation>
    <scope>NUCLEOTIDE SEQUENCE</scope>
    <source>
        <tissue evidence="2">Shoot tip</tissue>
    </source>
</reference>
<dbReference type="EMBL" id="JAPFFM010000016">
    <property type="protein sequence ID" value="KAJ6702597.1"/>
    <property type="molecule type" value="Genomic_DNA"/>
</dbReference>
<dbReference type="GO" id="GO:0016301">
    <property type="term" value="F:kinase activity"/>
    <property type="evidence" value="ECO:0007669"/>
    <property type="project" value="UniProtKB-KW"/>
</dbReference>
<evidence type="ECO:0000256" key="1">
    <source>
        <dbReference type="ARBA" id="ARBA00022729"/>
    </source>
</evidence>
<keyword evidence="2" id="KW-0418">Kinase</keyword>
<evidence type="ECO:0000313" key="2">
    <source>
        <dbReference type="EMBL" id="KAJ6702597.1"/>
    </source>
</evidence>
<proteinExistence type="predicted"/>
<dbReference type="AlphaFoldDB" id="A0A9Q0Q9N8"/>
<evidence type="ECO:0000313" key="3">
    <source>
        <dbReference type="Proteomes" id="UP001151752"/>
    </source>
</evidence>
<dbReference type="PANTHER" id="PTHR47976:SF15">
    <property type="entry name" value="G-TYPE LECTIN S-RECEPTOR-LIKE SERINE_THREONINE-PROTEIN KINASE RLK1"/>
    <property type="match status" value="1"/>
</dbReference>
<reference evidence="2" key="1">
    <citation type="submission" date="2022-11" db="EMBL/GenBank/DDBJ databases">
        <authorList>
            <person name="Hyden B.L."/>
            <person name="Feng K."/>
            <person name="Yates T."/>
            <person name="Jawdy S."/>
            <person name="Smart L.B."/>
            <person name="Muchero W."/>
        </authorList>
    </citation>
    <scope>NUCLEOTIDE SEQUENCE</scope>
    <source>
        <tissue evidence="2">Shoot tip</tissue>
    </source>
</reference>
<keyword evidence="2" id="KW-0808">Transferase</keyword>
<keyword evidence="1" id="KW-0732">Signal</keyword>
<accession>A0A9Q0Q9N8</accession>
<protein>
    <submittedName>
        <fullName evidence="2">G-TYPE LECTIN S-RECEPTOR-LIKE SERINE/THREONINE-PROTEIN KINASE RLK1</fullName>
    </submittedName>
</protein>
<dbReference type="Proteomes" id="UP001151752">
    <property type="component" value="Chromosome 1"/>
</dbReference>
<dbReference type="PANTHER" id="PTHR47976">
    <property type="entry name" value="G-TYPE LECTIN S-RECEPTOR-LIKE SERINE/THREONINE-PROTEIN KINASE SD2-5"/>
    <property type="match status" value="1"/>
</dbReference>
<comment type="caution">
    <text evidence="2">The sequence shown here is derived from an EMBL/GenBank/DDBJ whole genome shotgun (WGS) entry which is preliminary data.</text>
</comment>
<gene>
    <name evidence="2" type="ORF">OIU74_013700</name>
</gene>
<dbReference type="InterPro" id="IPR011009">
    <property type="entry name" value="Kinase-like_dom_sf"/>
</dbReference>
<dbReference type="Gene3D" id="1.10.510.10">
    <property type="entry name" value="Transferase(Phosphotransferase) domain 1"/>
    <property type="match status" value="1"/>
</dbReference>
<dbReference type="SUPFAM" id="SSF56112">
    <property type="entry name" value="Protein kinase-like (PK-like)"/>
    <property type="match status" value="1"/>
</dbReference>
<organism evidence="2 3">
    <name type="scientific">Salix koriyanagi</name>
    <dbReference type="NCBI Taxonomy" id="2511006"/>
    <lineage>
        <taxon>Eukaryota</taxon>
        <taxon>Viridiplantae</taxon>
        <taxon>Streptophyta</taxon>
        <taxon>Embryophyta</taxon>
        <taxon>Tracheophyta</taxon>
        <taxon>Spermatophyta</taxon>
        <taxon>Magnoliopsida</taxon>
        <taxon>eudicotyledons</taxon>
        <taxon>Gunneridae</taxon>
        <taxon>Pentapetalae</taxon>
        <taxon>rosids</taxon>
        <taxon>fabids</taxon>
        <taxon>Malpighiales</taxon>
        <taxon>Salicaceae</taxon>
        <taxon>Saliceae</taxon>
        <taxon>Salix</taxon>
    </lineage>
</organism>
<keyword evidence="3" id="KW-1185">Reference proteome</keyword>